<reference evidence="1 2" key="1">
    <citation type="journal article" date="2019" name="Genome Biol. Evol.">
        <title>Day and night: Metabolic profiles and evolutionary relationships of six axenic non-marine cyanobacteria.</title>
        <authorList>
            <person name="Will S.E."/>
            <person name="Henke P."/>
            <person name="Boedeker C."/>
            <person name="Huang S."/>
            <person name="Brinkmann H."/>
            <person name="Rohde M."/>
            <person name="Jarek M."/>
            <person name="Friedl T."/>
            <person name="Seufert S."/>
            <person name="Schumacher M."/>
            <person name="Overmann J."/>
            <person name="Neumann-Schaal M."/>
            <person name="Petersen J."/>
        </authorList>
    </citation>
    <scope>NUCLEOTIDE SEQUENCE [LARGE SCALE GENOMIC DNA]</scope>
    <source>
        <strain evidence="1 2">SAG 39.79</strain>
    </source>
</reference>
<dbReference type="AlphaFoldDB" id="A0AB37UA04"/>
<proteinExistence type="predicted"/>
<accession>A0AB37UA04</accession>
<comment type="caution">
    <text evidence="1">The sequence shown here is derived from an EMBL/GenBank/DDBJ whole genome shotgun (WGS) entry which is preliminary data.</text>
</comment>
<gene>
    <name evidence="1" type="ORF">DSM107010_65890</name>
</gene>
<evidence type="ECO:0000313" key="2">
    <source>
        <dbReference type="Proteomes" id="UP000282574"/>
    </source>
</evidence>
<keyword evidence="2" id="KW-1185">Reference proteome</keyword>
<dbReference type="Proteomes" id="UP000282574">
    <property type="component" value="Unassembled WGS sequence"/>
</dbReference>
<protein>
    <submittedName>
        <fullName evidence="1">Uncharacterized protein</fullName>
    </submittedName>
</protein>
<sequence>MDEAEVLWKELDLNSVLVSEHTRVKELLGLIYYFSFCKSSDDLSYRKYLRENYKDIKNWIQELKGIAGTSDRVERFCQTLNSCLEEAIDCKRDEGYFLSPSLLELIEQYRTSPQVIQETNFHGITYYESYLTRKIELFYEIGKQIGILNEREIFNSSVRVDRNVQETCDRVRAWVEDKLGFDLQRVNVYESFVGKYLKYCDRTFYEGVCEAALEEIGLRSGILKREKREEVSRVEIEIIIQWLQRNYGIKLPLLKNNKDVSLPYKPEWKVSTEIKNFSIRKNPFIIALKYSLVVCSLGIFVKVFVPDSIKIAERLLENTGLVGQNDQNIKTDFEEWKQQLILELRKKQLYPISPTDRM</sequence>
<dbReference type="RefSeq" id="WP_106171465.1">
    <property type="nucleotide sequence ID" value="NZ_JAVKZF010000004.1"/>
</dbReference>
<evidence type="ECO:0000313" key="1">
    <source>
        <dbReference type="EMBL" id="RUT01178.1"/>
    </source>
</evidence>
<organism evidence="1 2">
    <name type="scientific">Chroococcidiopsis cubana SAG 39.79</name>
    <dbReference type="NCBI Taxonomy" id="388085"/>
    <lineage>
        <taxon>Bacteria</taxon>
        <taxon>Bacillati</taxon>
        <taxon>Cyanobacteriota</taxon>
        <taxon>Cyanophyceae</taxon>
        <taxon>Chroococcidiopsidales</taxon>
        <taxon>Chroococcidiopsidaceae</taxon>
        <taxon>Chroococcidiopsis</taxon>
    </lineage>
</organism>
<name>A0AB37UA04_9CYAN</name>
<dbReference type="EMBL" id="RSCK01000129">
    <property type="protein sequence ID" value="RUT01178.1"/>
    <property type="molecule type" value="Genomic_DNA"/>
</dbReference>